<evidence type="ECO:0000259" key="2">
    <source>
        <dbReference type="Pfam" id="PF24883"/>
    </source>
</evidence>
<reference evidence="3 4" key="1">
    <citation type="journal article" date="2017" name="G3 (Bethesda)">
        <title>First Draft Genome Sequence of the Pathogenic Fungus Lomentospora prolificans (Formerly Scedosporium prolificans).</title>
        <authorList>
            <person name="Luo R."/>
            <person name="Zimin A."/>
            <person name="Workman R."/>
            <person name="Fan Y."/>
            <person name="Pertea G."/>
            <person name="Grossman N."/>
            <person name="Wear M.P."/>
            <person name="Jia B."/>
            <person name="Miller H."/>
            <person name="Casadevall A."/>
            <person name="Timp W."/>
            <person name="Zhang S.X."/>
            <person name="Salzberg S.L."/>
        </authorList>
    </citation>
    <scope>NUCLEOTIDE SEQUENCE [LARGE SCALE GENOMIC DNA]</scope>
    <source>
        <strain evidence="3 4">JHH-5317</strain>
    </source>
</reference>
<gene>
    <name evidence="3" type="ORF">jhhlp_008188</name>
</gene>
<dbReference type="Pfam" id="PF24883">
    <property type="entry name" value="NPHP3_N"/>
    <property type="match status" value="1"/>
</dbReference>
<evidence type="ECO:0000313" key="4">
    <source>
        <dbReference type="Proteomes" id="UP000233524"/>
    </source>
</evidence>
<feature type="domain" description="Nephrocystin 3-like N-terminal" evidence="2">
    <location>
        <begin position="4"/>
        <end position="43"/>
    </location>
</feature>
<name>A0A2N3MZR5_9PEZI</name>
<sequence>MRMPKRINIVLDALDECTDQSGLLAWLKIISTQHDMNIHIVATMSGLSKIWFLARWNLYVVIFKHMSEERSKRSLSAEMGLLIRYIEIDIVKKAAGM</sequence>
<dbReference type="AlphaFoldDB" id="A0A2N3MZR5"/>
<keyword evidence="4" id="KW-1185">Reference proteome</keyword>
<organism evidence="3 4">
    <name type="scientific">Lomentospora prolificans</name>
    <dbReference type="NCBI Taxonomy" id="41688"/>
    <lineage>
        <taxon>Eukaryota</taxon>
        <taxon>Fungi</taxon>
        <taxon>Dikarya</taxon>
        <taxon>Ascomycota</taxon>
        <taxon>Pezizomycotina</taxon>
        <taxon>Sordariomycetes</taxon>
        <taxon>Hypocreomycetidae</taxon>
        <taxon>Microascales</taxon>
        <taxon>Microascaceae</taxon>
        <taxon>Lomentospora</taxon>
    </lineage>
</organism>
<keyword evidence="1" id="KW-0677">Repeat</keyword>
<dbReference type="InterPro" id="IPR056884">
    <property type="entry name" value="NPHP3-like_N"/>
</dbReference>
<accession>A0A2N3MZR5</accession>
<dbReference type="EMBL" id="NLAX01001584">
    <property type="protein sequence ID" value="PKS05669.1"/>
    <property type="molecule type" value="Genomic_DNA"/>
</dbReference>
<dbReference type="InParanoid" id="A0A2N3MZR5"/>
<proteinExistence type="predicted"/>
<protein>
    <recommendedName>
        <fullName evidence="2">Nephrocystin 3-like N-terminal domain-containing protein</fullName>
    </recommendedName>
</protein>
<evidence type="ECO:0000256" key="1">
    <source>
        <dbReference type="ARBA" id="ARBA00022737"/>
    </source>
</evidence>
<dbReference type="VEuPathDB" id="FungiDB:jhhlp_008188"/>
<evidence type="ECO:0000313" key="3">
    <source>
        <dbReference type="EMBL" id="PKS05669.1"/>
    </source>
</evidence>
<dbReference type="Proteomes" id="UP000233524">
    <property type="component" value="Unassembled WGS sequence"/>
</dbReference>
<comment type="caution">
    <text evidence="3">The sequence shown here is derived from an EMBL/GenBank/DDBJ whole genome shotgun (WGS) entry which is preliminary data.</text>
</comment>